<comment type="similarity">
    <text evidence="1">Belongs to the PPR family. P subfamily.</text>
</comment>
<evidence type="ECO:0000313" key="5">
    <source>
        <dbReference type="EnsemblPlants" id="Kaladp0837s0005.1.v1.1"/>
    </source>
</evidence>
<organism evidence="5 6">
    <name type="scientific">Kalanchoe fedtschenkoi</name>
    <name type="common">Lavender scallops</name>
    <name type="synonym">South American air plant</name>
    <dbReference type="NCBI Taxonomy" id="63787"/>
    <lineage>
        <taxon>Eukaryota</taxon>
        <taxon>Viridiplantae</taxon>
        <taxon>Streptophyta</taxon>
        <taxon>Embryophyta</taxon>
        <taxon>Tracheophyta</taxon>
        <taxon>Spermatophyta</taxon>
        <taxon>Magnoliopsida</taxon>
        <taxon>eudicotyledons</taxon>
        <taxon>Gunneridae</taxon>
        <taxon>Pentapetalae</taxon>
        <taxon>Saxifragales</taxon>
        <taxon>Crassulaceae</taxon>
        <taxon>Kalanchoe</taxon>
    </lineage>
</organism>
<dbReference type="InterPro" id="IPR011990">
    <property type="entry name" value="TPR-like_helical_dom_sf"/>
</dbReference>
<evidence type="ECO:0008006" key="7">
    <source>
        <dbReference type="Google" id="ProtNLM"/>
    </source>
</evidence>
<dbReference type="PROSITE" id="PS51375">
    <property type="entry name" value="PPR"/>
    <property type="match status" value="2"/>
</dbReference>
<dbReference type="Proteomes" id="UP000594263">
    <property type="component" value="Unplaced"/>
</dbReference>
<name>A0A7N0VIV8_KALFE</name>
<dbReference type="Gene3D" id="1.25.40.10">
    <property type="entry name" value="Tetratricopeptide repeat domain"/>
    <property type="match status" value="1"/>
</dbReference>
<evidence type="ECO:0000256" key="2">
    <source>
        <dbReference type="ARBA" id="ARBA00022737"/>
    </source>
</evidence>
<reference evidence="5" key="1">
    <citation type="submission" date="2021-01" db="UniProtKB">
        <authorList>
            <consortium name="EnsemblPlants"/>
        </authorList>
    </citation>
    <scope>IDENTIFICATION</scope>
</reference>
<feature type="repeat" description="PPR" evidence="3">
    <location>
        <begin position="262"/>
        <end position="296"/>
    </location>
</feature>
<dbReference type="InterPro" id="IPR002885">
    <property type="entry name" value="PPR_rpt"/>
</dbReference>
<dbReference type="AlphaFoldDB" id="A0A7N0VIV8"/>
<proteinExistence type="inferred from homology"/>
<sequence length="326" mass="35143">MRPDSAADPLLFPFLFHAPQSRSTNLQEAEQFEISSNSTRITRRSVNESQRRDEEKKMRGLCLARIWSYTAVRSETAYGDGCDGDGEVVEKQCDAFYRASAGTKPRPHSSPPPHLSPPTKQQQQPTGPKPFTVSASPTATSISPSASSTASASSAATPPTRSTSAPSSTPSAPPAGSPRPIIASGSLPDERTSNVLTARLLDAKLPDYTFRFVRGLVSGNPDLAPSLVNYNRLMHQFCCIGPRPQLAHGLFFDMVGRGHRPNTVSYATLIDGYCQTGDLDSAHKVFDEMLENGVAAHSLTCSLADYHCTREPVCIIASTCTGLRDD</sequence>
<feature type="compositionally biased region" description="Low complexity" evidence="4">
    <location>
        <begin position="117"/>
        <end position="170"/>
    </location>
</feature>
<dbReference type="Gramene" id="Kaladp0837s0005.1.v1.1">
    <property type="protein sequence ID" value="Kaladp0837s0005.1.v1.1"/>
    <property type="gene ID" value="Kaladp0837s0005.v1.1"/>
</dbReference>
<evidence type="ECO:0000313" key="6">
    <source>
        <dbReference type="Proteomes" id="UP000594263"/>
    </source>
</evidence>
<dbReference type="PANTHER" id="PTHR47941">
    <property type="entry name" value="PENTATRICOPEPTIDE REPEAT-CONTAINING PROTEIN 3, MITOCHONDRIAL"/>
    <property type="match status" value="1"/>
</dbReference>
<dbReference type="NCBIfam" id="TIGR00756">
    <property type="entry name" value="PPR"/>
    <property type="match status" value="1"/>
</dbReference>
<protein>
    <recommendedName>
        <fullName evidence="7">Pentatricopeptide repeat-containing protein</fullName>
    </recommendedName>
</protein>
<evidence type="ECO:0000256" key="3">
    <source>
        <dbReference type="PROSITE-ProRule" id="PRU00708"/>
    </source>
</evidence>
<feature type="compositionally biased region" description="Basic and acidic residues" evidence="4">
    <location>
        <begin position="45"/>
        <end position="57"/>
    </location>
</feature>
<feature type="region of interest" description="Disordered" evidence="4">
    <location>
        <begin position="100"/>
        <end position="188"/>
    </location>
</feature>
<accession>A0A7N0VIV8</accession>
<keyword evidence="2" id="KW-0677">Repeat</keyword>
<evidence type="ECO:0000256" key="4">
    <source>
        <dbReference type="SAM" id="MobiDB-lite"/>
    </source>
</evidence>
<keyword evidence="6" id="KW-1185">Reference proteome</keyword>
<dbReference type="EnsemblPlants" id="Kaladp0837s0005.1.v1.1">
    <property type="protein sequence ID" value="Kaladp0837s0005.1.v1.1"/>
    <property type="gene ID" value="Kaladp0837s0005.v1.1"/>
</dbReference>
<evidence type="ECO:0000256" key="1">
    <source>
        <dbReference type="ARBA" id="ARBA00007626"/>
    </source>
</evidence>
<dbReference type="Pfam" id="PF12854">
    <property type="entry name" value="PPR_1"/>
    <property type="match status" value="1"/>
</dbReference>
<feature type="region of interest" description="Disordered" evidence="4">
    <location>
        <begin position="26"/>
        <end position="57"/>
    </location>
</feature>
<feature type="repeat" description="PPR" evidence="3">
    <location>
        <begin position="226"/>
        <end position="261"/>
    </location>
</feature>